<evidence type="ECO:0000256" key="1">
    <source>
        <dbReference type="SAM" id="MobiDB-lite"/>
    </source>
</evidence>
<feature type="compositionally biased region" description="Basic residues" evidence="1">
    <location>
        <begin position="1"/>
        <end position="21"/>
    </location>
</feature>
<feature type="region of interest" description="Disordered" evidence="1">
    <location>
        <begin position="1"/>
        <end position="25"/>
    </location>
</feature>
<comment type="caution">
    <text evidence="2">The sequence shown here is derived from an EMBL/GenBank/DDBJ whole genome shotgun (WGS) entry which is preliminary data.</text>
</comment>
<protein>
    <submittedName>
        <fullName evidence="2">Uncharacterized protein</fullName>
    </submittedName>
</protein>
<evidence type="ECO:0000313" key="3">
    <source>
        <dbReference type="Proteomes" id="UP001153954"/>
    </source>
</evidence>
<organism evidence="2 3">
    <name type="scientific">Euphydryas editha</name>
    <name type="common">Edith's checkerspot</name>
    <dbReference type="NCBI Taxonomy" id="104508"/>
    <lineage>
        <taxon>Eukaryota</taxon>
        <taxon>Metazoa</taxon>
        <taxon>Ecdysozoa</taxon>
        <taxon>Arthropoda</taxon>
        <taxon>Hexapoda</taxon>
        <taxon>Insecta</taxon>
        <taxon>Pterygota</taxon>
        <taxon>Neoptera</taxon>
        <taxon>Endopterygota</taxon>
        <taxon>Lepidoptera</taxon>
        <taxon>Glossata</taxon>
        <taxon>Ditrysia</taxon>
        <taxon>Papilionoidea</taxon>
        <taxon>Nymphalidae</taxon>
        <taxon>Nymphalinae</taxon>
        <taxon>Euphydryas</taxon>
    </lineage>
</organism>
<sequence length="126" mass="13878">MPRGVHTSKRKSGFQQRKAKQAKLDIAQSMSGSIFKYVTKTDDSPSSSKETDFHLDANARDDLDNISTSSGSNIDSTELINTNEEDAENNSSSTIIATNGPFPQLNDMSEWSIPVPYNVRLLINNP</sequence>
<name>A0AAU9TF05_EUPED</name>
<gene>
    <name evidence="2" type="ORF">EEDITHA_LOCUS1898</name>
</gene>
<dbReference type="AlphaFoldDB" id="A0AAU9TF05"/>
<evidence type="ECO:0000313" key="2">
    <source>
        <dbReference type="EMBL" id="CAH2085421.1"/>
    </source>
</evidence>
<feature type="region of interest" description="Disordered" evidence="1">
    <location>
        <begin position="38"/>
        <end position="103"/>
    </location>
</feature>
<keyword evidence="3" id="KW-1185">Reference proteome</keyword>
<dbReference type="Proteomes" id="UP001153954">
    <property type="component" value="Unassembled WGS sequence"/>
</dbReference>
<accession>A0AAU9TF05</accession>
<reference evidence="2" key="1">
    <citation type="submission" date="2022-03" db="EMBL/GenBank/DDBJ databases">
        <authorList>
            <person name="Tunstrom K."/>
        </authorList>
    </citation>
    <scope>NUCLEOTIDE SEQUENCE</scope>
</reference>
<dbReference type="EMBL" id="CAKOGL010000004">
    <property type="protein sequence ID" value="CAH2085421.1"/>
    <property type="molecule type" value="Genomic_DNA"/>
</dbReference>
<feature type="compositionally biased region" description="Basic and acidic residues" evidence="1">
    <location>
        <begin position="39"/>
        <end position="63"/>
    </location>
</feature>
<feature type="compositionally biased region" description="Polar residues" evidence="1">
    <location>
        <begin position="65"/>
        <end position="82"/>
    </location>
</feature>
<proteinExistence type="predicted"/>